<feature type="compositionally biased region" description="Acidic residues" evidence="1">
    <location>
        <begin position="60"/>
        <end position="70"/>
    </location>
</feature>
<dbReference type="PANTHER" id="PTHR35046">
    <property type="entry name" value="ZINC KNUCKLE (CCHC-TYPE) FAMILY PROTEIN"/>
    <property type="match status" value="1"/>
</dbReference>
<dbReference type="AlphaFoldDB" id="A0A2N9IPA9"/>
<feature type="region of interest" description="Disordered" evidence="1">
    <location>
        <begin position="58"/>
        <end position="79"/>
    </location>
</feature>
<dbReference type="PANTHER" id="PTHR35046:SF18">
    <property type="entry name" value="RNA-DIRECTED DNA POLYMERASE"/>
    <property type="match status" value="1"/>
</dbReference>
<dbReference type="SUPFAM" id="SSF56672">
    <property type="entry name" value="DNA/RNA polymerases"/>
    <property type="match status" value="1"/>
</dbReference>
<dbReference type="EMBL" id="OIVN01006133">
    <property type="protein sequence ID" value="SPD25821.1"/>
    <property type="molecule type" value="Genomic_DNA"/>
</dbReference>
<dbReference type="Gene3D" id="3.10.10.10">
    <property type="entry name" value="HIV Type 1 Reverse Transcriptase, subunit A, domain 1"/>
    <property type="match status" value="1"/>
</dbReference>
<evidence type="ECO:0008006" key="3">
    <source>
        <dbReference type="Google" id="ProtNLM"/>
    </source>
</evidence>
<evidence type="ECO:0000256" key="1">
    <source>
        <dbReference type="SAM" id="MobiDB-lite"/>
    </source>
</evidence>
<organism evidence="2">
    <name type="scientific">Fagus sylvatica</name>
    <name type="common">Beechnut</name>
    <dbReference type="NCBI Taxonomy" id="28930"/>
    <lineage>
        <taxon>Eukaryota</taxon>
        <taxon>Viridiplantae</taxon>
        <taxon>Streptophyta</taxon>
        <taxon>Embryophyta</taxon>
        <taxon>Tracheophyta</taxon>
        <taxon>Spermatophyta</taxon>
        <taxon>Magnoliopsida</taxon>
        <taxon>eudicotyledons</taxon>
        <taxon>Gunneridae</taxon>
        <taxon>Pentapetalae</taxon>
        <taxon>rosids</taxon>
        <taxon>fabids</taxon>
        <taxon>Fagales</taxon>
        <taxon>Fagaceae</taxon>
        <taxon>Fagus</taxon>
    </lineage>
</organism>
<protein>
    <recommendedName>
        <fullName evidence="3">Retrotransposon gag domain-containing protein</fullName>
    </recommendedName>
</protein>
<dbReference type="InterPro" id="IPR043502">
    <property type="entry name" value="DNA/RNA_pol_sf"/>
</dbReference>
<accession>A0A2N9IPA9</accession>
<name>A0A2N9IPA9_FAGSY</name>
<evidence type="ECO:0000313" key="2">
    <source>
        <dbReference type="EMBL" id="SPD25821.1"/>
    </source>
</evidence>
<proteinExistence type="predicted"/>
<sequence>MVASGDKVEGPNDRARGEDALWKAIEEQRQQMIEQRQQMTKIRELLVELRLNANEGRFVDDDESEEEDDGGYGANAPRQVRRNRDYDDYRLKADIPNFNGNLYIEDFLDWVSEVERFFEMMEVPEEKMVKFVAFRLKSGAAIWWDQLQKNRQATREGHCEDLVVARQCLTIQQSFSRLSSHNSLAETEGQCVARYLNGLKPSLREKIGLQVLWTVEEAHNMVLKAEMLERKGGPLKNTNSSGDNTTNQVVATNGRVAPRNPNPYVRNGPEKCYRCEKPVTLPNKPFKVEGKSVLTLARSEAEFVTNAEGAQGVFALAIKTLIVDKEEPVAVIPDQILPLLEEFKDLTSEDLPNNLPPMRDIQHHIDLLPGASLPNLSHYRMSLKENEVLREKIKELLVKGFIHESMSPCAVPALLTPKKDGNWRICVDS</sequence>
<reference evidence="2" key="1">
    <citation type="submission" date="2018-02" db="EMBL/GenBank/DDBJ databases">
        <authorList>
            <person name="Cohen D.B."/>
            <person name="Kent A.D."/>
        </authorList>
    </citation>
    <scope>NUCLEOTIDE SEQUENCE</scope>
</reference>
<gene>
    <name evidence="2" type="ORF">FSB_LOCUS53703</name>
</gene>